<reference evidence="3" key="2">
    <citation type="submission" date="2013-12" db="EMBL/GenBank/DDBJ databases">
        <authorList>
            <person name="Yu Y."/>
            <person name="Lee S."/>
            <person name="de Baynast K."/>
            <person name="Wissotski M."/>
            <person name="Liu L."/>
            <person name="Talag J."/>
            <person name="Goicoechea J."/>
            <person name="Angelova A."/>
            <person name="Jetty R."/>
            <person name="Kudrna D."/>
            <person name="Golser W."/>
            <person name="Rivera L."/>
            <person name="Zhang J."/>
            <person name="Wing R."/>
        </authorList>
    </citation>
    <scope>NUCLEOTIDE SEQUENCE</scope>
</reference>
<reference evidence="2 3" key="1">
    <citation type="submission" date="2012-08" db="EMBL/GenBank/DDBJ databases">
        <title>Oryza genome evolution.</title>
        <authorList>
            <person name="Wing R.A."/>
        </authorList>
    </citation>
    <scope>NUCLEOTIDE SEQUENCE</scope>
</reference>
<organism evidence="2 3">
    <name type="scientific">Leersia perrieri</name>
    <dbReference type="NCBI Taxonomy" id="77586"/>
    <lineage>
        <taxon>Eukaryota</taxon>
        <taxon>Viridiplantae</taxon>
        <taxon>Streptophyta</taxon>
        <taxon>Embryophyta</taxon>
        <taxon>Tracheophyta</taxon>
        <taxon>Spermatophyta</taxon>
        <taxon>Magnoliopsida</taxon>
        <taxon>Liliopsida</taxon>
        <taxon>Poales</taxon>
        <taxon>Poaceae</taxon>
        <taxon>BOP clade</taxon>
        <taxon>Oryzoideae</taxon>
        <taxon>Oryzeae</taxon>
        <taxon>Oryzinae</taxon>
        <taxon>Leersia</taxon>
    </lineage>
</organism>
<keyword evidence="3" id="KW-1185">Reference proteome</keyword>
<dbReference type="PANTHER" id="PTHR33828">
    <property type="entry name" value="OS05G0596200 PROTEIN"/>
    <property type="match status" value="1"/>
</dbReference>
<protein>
    <submittedName>
        <fullName evidence="2">Uncharacterized protein</fullName>
    </submittedName>
</protein>
<feature type="region of interest" description="Disordered" evidence="1">
    <location>
        <begin position="223"/>
        <end position="285"/>
    </location>
</feature>
<feature type="compositionally biased region" description="Basic and acidic residues" evidence="1">
    <location>
        <begin position="144"/>
        <end position="162"/>
    </location>
</feature>
<name>A0A0D9VRX3_9ORYZ</name>
<feature type="region of interest" description="Disordered" evidence="1">
    <location>
        <begin position="144"/>
        <end position="181"/>
    </location>
</feature>
<accession>A0A0D9VRX3</accession>
<dbReference type="Proteomes" id="UP000032180">
    <property type="component" value="Chromosome 3"/>
</dbReference>
<evidence type="ECO:0000313" key="2">
    <source>
        <dbReference type="EnsemblPlants" id="LPERR03G09460.2"/>
    </source>
</evidence>
<feature type="compositionally biased region" description="Basic residues" evidence="1">
    <location>
        <begin position="30"/>
        <end position="42"/>
    </location>
</feature>
<dbReference type="eggNOG" id="ENOG502RYA3">
    <property type="taxonomic scope" value="Eukaryota"/>
</dbReference>
<proteinExistence type="predicted"/>
<dbReference type="EnsemblPlants" id="LPERR03G09460.2">
    <property type="protein sequence ID" value="LPERR03G09460.2"/>
    <property type="gene ID" value="LPERR03G09460"/>
</dbReference>
<reference evidence="2" key="3">
    <citation type="submission" date="2015-04" db="UniProtKB">
        <authorList>
            <consortium name="EnsemblPlants"/>
        </authorList>
    </citation>
    <scope>IDENTIFICATION</scope>
</reference>
<dbReference type="HOGENOM" id="CLU_073442_0_0_1"/>
<dbReference type="AlphaFoldDB" id="A0A0D9VRX3"/>
<feature type="region of interest" description="Disordered" evidence="1">
    <location>
        <begin position="18"/>
        <end position="58"/>
    </location>
</feature>
<dbReference type="PANTHER" id="PTHR33828:SF2">
    <property type="entry name" value="NUCLEOLIN"/>
    <property type="match status" value="1"/>
</dbReference>
<evidence type="ECO:0000313" key="3">
    <source>
        <dbReference type="Proteomes" id="UP000032180"/>
    </source>
</evidence>
<sequence length="299" mass="33991">MGYKCNFPTRALRSICEIPKTLAPSPHHRDGQRRRHRFRKHQMAPENSKTEEDDDDGDFVPMSHFCGKKRAVVFKYKENKEDEDDEEDMTLCFKAENASASKAKEVEDDGDGNYHVPLSWSKKPTSQQKIRPCCQGDMGKVKKEKGDVEKVKKEKGDMDKVKKEKKVYALPGQKHDPPAERDPLRIFYESLYDQVPTSEMAANWLMEWGLLPLDVATAVFEKKQGQKLKSPMKTTSAKRKPDTPTKKAQLSSAAKTNSAAKDSGKTTAKKKRRASSDTEDDDDDFVISKIKTKRQKMSS</sequence>
<feature type="compositionally biased region" description="Polar residues" evidence="1">
    <location>
        <begin position="246"/>
        <end position="260"/>
    </location>
</feature>
<evidence type="ECO:0000256" key="1">
    <source>
        <dbReference type="SAM" id="MobiDB-lite"/>
    </source>
</evidence>
<dbReference type="Gramene" id="LPERR03G09460.2">
    <property type="protein sequence ID" value="LPERR03G09460.2"/>
    <property type="gene ID" value="LPERR03G09460"/>
</dbReference>